<proteinExistence type="predicted"/>
<protein>
    <submittedName>
        <fullName evidence="1">Uncharacterized protein</fullName>
    </submittedName>
</protein>
<name>A0A2T0R059_9ACTN</name>
<sequence length="159" mass="16667">MRAHRWAAAVEPTDLGAVVHGPVVLARAPGIVAGLRCVFAHTDGLWLPFVLRAEGVQAEAATRQSFSGHLPLDETGPGTWSEPVVAIGVDGDEGFADASRSSGGGGEDSFDLDAGYWVDRVPSDGRLTVTVSWPQAGLPETRTDLVLSPWTAADVLPLL</sequence>
<dbReference type="EMBL" id="PVZF01000010">
    <property type="protein sequence ID" value="PRY12493.1"/>
    <property type="molecule type" value="Genomic_DNA"/>
</dbReference>
<keyword evidence="2" id="KW-1185">Reference proteome</keyword>
<comment type="caution">
    <text evidence="1">The sequence shown here is derived from an EMBL/GenBank/DDBJ whole genome shotgun (WGS) entry which is preliminary data.</text>
</comment>
<evidence type="ECO:0000313" key="2">
    <source>
        <dbReference type="Proteomes" id="UP000238083"/>
    </source>
</evidence>
<dbReference type="OrthoDB" id="4461988at2"/>
<dbReference type="RefSeq" id="WP_106213249.1">
    <property type="nucleotide sequence ID" value="NZ_PVZF01000010.1"/>
</dbReference>
<dbReference type="Proteomes" id="UP000238083">
    <property type="component" value="Unassembled WGS sequence"/>
</dbReference>
<evidence type="ECO:0000313" key="1">
    <source>
        <dbReference type="EMBL" id="PRY12493.1"/>
    </source>
</evidence>
<organism evidence="1 2">
    <name type="scientific">Kineococcus rhizosphaerae</name>
    <dbReference type="NCBI Taxonomy" id="559628"/>
    <lineage>
        <taxon>Bacteria</taxon>
        <taxon>Bacillati</taxon>
        <taxon>Actinomycetota</taxon>
        <taxon>Actinomycetes</taxon>
        <taxon>Kineosporiales</taxon>
        <taxon>Kineosporiaceae</taxon>
        <taxon>Kineococcus</taxon>
    </lineage>
</organism>
<gene>
    <name evidence="1" type="ORF">CLV37_11053</name>
</gene>
<dbReference type="AlphaFoldDB" id="A0A2T0R059"/>
<reference evidence="1 2" key="1">
    <citation type="submission" date="2018-03" db="EMBL/GenBank/DDBJ databases">
        <title>Genomic Encyclopedia of Archaeal and Bacterial Type Strains, Phase II (KMG-II): from individual species to whole genera.</title>
        <authorList>
            <person name="Goeker M."/>
        </authorList>
    </citation>
    <scope>NUCLEOTIDE SEQUENCE [LARGE SCALE GENOMIC DNA]</scope>
    <source>
        <strain evidence="1 2">DSM 19711</strain>
    </source>
</reference>
<accession>A0A2T0R059</accession>